<evidence type="ECO:0000313" key="6">
    <source>
        <dbReference type="Proteomes" id="UP001500540"/>
    </source>
</evidence>
<evidence type="ECO:0000256" key="1">
    <source>
        <dbReference type="ARBA" id="ARBA00022729"/>
    </source>
</evidence>
<dbReference type="CDD" id="cd12797">
    <property type="entry name" value="M23_peptidase"/>
    <property type="match status" value="1"/>
</dbReference>
<feature type="region of interest" description="Disordered" evidence="2">
    <location>
        <begin position="73"/>
        <end position="93"/>
    </location>
</feature>
<protein>
    <recommendedName>
        <fullName evidence="4">M23ase beta-sheet core domain-containing protein</fullName>
    </recommendedName>
</protein>
<keyword evidence="3" id="KW-0472">Membrane</keyword>
<accession>A0ABP7GIY2</accession>
<feature type="transmembrane region" description="Helical" evidence="3">
    <location>
        <begin position="222"/>
        <end position="244"/>
    </location>
</feature>
<dbReference type="PANTHER" id="PTHR21666">
    <property type="entry name" value="PEPTIDASE-RELATED"/>
    <property type="match status" value="1"/>
</dbReference>
<proteinExistence type="predicted"/>
<dbReference type="EMBL" id="BAABAF010000006">
    <property type="protein sequence ID" value="GAA3765748.1"/>
    <property type="molecule type" value="Genomic_DNA"/>
</dbReference>
<reference evidence="6" key="1">
    <citation type="journal article" date="2019" name="Int. J. Syst. Evol. Microbiol.">
        <title>The Global Catalogue of Microorganisms (GCM) 10K type strain sequencing project: providing services to taxonomists for standard genome sequencing and annotation.</title>
        <authorList>
            <consortium name="The Broad Institute Genomics Platform"/>
            <consortium name="The Broad Institute Genome Sequencing Center for Infectious Disease"/>
            <person name="Wu L."/>
            <person name="Ma J."/>
        </authorList>
    </citation>
    <scope>NUCLEOTIDE SEQUENCE [LARGE SCALE GENOMIC DNA]</scope>
    <source>
        <strain evidence="6">JCM 16950</strain>
    </source>
</reference>
<dbReference type="PANTHER" id="PTHR21666:SF289">
    <property type="entry name" value="L-ALA--D-GLU ENDOPEPTIDASE"/>
    <property type="match status" value="1"/>
</dbReference>
<dbReference type="InterPro" id="IPR016047">
    <property type="entry name" value="M23ase_b-sheet_dom"/>
</dbReference>
<dbReference type="Proteomes" id="UP001500540">
    <property type="component" value="Unassembled WGS sequence"/>
</dbReference>
<evidence type="ECO:0000256" key="2">
    <source>
        <dbReference type="SAM" id="MobiDB-lite"/>
    </source>
</evidence>
<feature type="region of interest" description="Disordered" evidence="2">
    <location>
        <begin position="185"/>
        <end position="215"/>
    </location>
</feature>
<organism evidence="5 6">
    <name type="scientific">Microbacterium kribbense</name>
    <dbReference type="NCBI Taxonomy" id="433645"/>
    <lineage>
        <taxon>Bacteria</taxon>
        <taxon>Bacillati</taxon>
        <taxon>Actinomycetota</taxon>
        <taxon>Actinomycetes</taxon>
        <taxon>Micrococcales</taxon>
        <taxon>Microbacteriaceae</taxon>
        <taxon>Microbacterium</taxon>
    </lineage>
</organism>
<evidence type="ECO:0000256" key="3">
    <source>
        <dbReference type="SAM" id="Phobius"/>
    </source>
</evidence>
<keyword evidence="3" id="KW-1133">Transmembrane helix</keyword>
<name>A0ABP7GIY2_9MICO</name>
<keyword evidence="1" id="KW-0732">Signal</keyword>
<keyword evidence="3" id="KW-0812">Transmembrane</keyword>
<evidence type="ECO:0000313" key="5">
    <source>
        <dbReference type="EMBL" id="GAA3765748.1"/>
    </source>
</evidence>
<feature type="region of interest" description="Disordered" evidence="2">
    <location>
        <begin position="1"/>
        <end position="21"/>
    </location>
</feature>
<dbReference type="RefSeq" id="WP_344782679.1">
    <property type="nucleotide sequence ID" value="NZ_BAABAF010000006.1"/>
</dbReference>
<dbReference type="Gene3D" id="2.70.70.10">
    <property type="entry name" value="Glucose Permease (Domain IIA)"/>
    <property type="match status" value="1"/>
</dbReference>
<feature type="domain" description="M23ase beta-sheet core" evidence="4">
    <location>
        <begin position="349"/>
        <end position="450"/>
    </location>
</feature>
<dbReference type="InterPro" id="IPR011055">
    <property type="entry name" value="Dup_hybrid_motif"/>
</dbReference>
<keyword evidence="6" id="KW-1185">Reference proteome</keyword>
<evidence type="ECO:0000259" key="4">
    <source>
        <dbReference type="Pfam" id="PF01551"/>
    </source>
</evidence>
<sequence length="460" mass="47145">MTRAQARRQEQSREAAPVAVGRVDGTSAGTIAVIVPETMDAAAQPVVDDGIVAQSTASEVAVASRATSSDVAAAPSADASTTSPAAPAGAAVPLTRRRARQRTAAVTPVLSTTVLQPERSASAQLHSTALPMTVAPATDLPRAVVPAAASATVSPATVTAPHATPDQAVPVPTADEFEEAVRRLSFTGPTQVRPEPRVDADESAPAPKAARPKRKHTAIKRLAAASLSFSAVVAVGLLTVGATLPAEAVASPSTHLVGAAGAQRAGDVSASASGEIQAYVAPADSGPAPTDLDRSANYTTARLAVMAGTTGISNLSNRVFTNNTACAVQWPFAVGVPISYGFGPRPGEFHTGVDFTPGRGAHIQAIADGVVRIATNSGGGYGVTVVLDHEIDGQHWASRYAHMEYGSIQVRVGQKVQVGEYLGRTGNTGFSFGAHTHFEILQNGVTPIDPLPWLRAHNKC</sequence>
<dbReference type="Pfam" id="PF01551">
    <property type="entry name" value="Peptidase_M23"/>
    <property type="match status" value="1"/>
</dbReference>
<gene>
    <name evidence="5" type="ORF">GCM10022240_17700</name>
</gene>
<dbReference type="InterPro" id="IPR050570">
    <property type="entry name" value="Cell_wall_metabolism_enzyme"/>
</dbReference>
<dbReference type="SUPFAM" id="SSF51261">
    <property type="entry name" value="Duplicated hybrid motif"/>
    <property type="match status" value="1"/>
</dbReference>
<comment type="caution">
    <text evidence="5">The sequence shown here is derived from an EMBL/GenBank/DDBJ whole genome shotgun (WGS) entry which is preliminary data.</text>
</comment>